<dbReference type="InterPro" id="IPR011234">
    <property type="entry name" value="Fumarylacetoacetase-like_C"/>
</dbReference>
<dbReference type="AlphaFoldDB" id="A0A1G5RR33"/>
<sequence>MKFVRFKNEDQVLLGLYNQAMTHIYDLNHLIPEKQFENLNTFIEAVNEDELAVLKEISCCAALQEFPSYSASDVTLLAPIQKTKHDVLCLGLNYKEHVKETAKNLNHAPTMPEHPVYFSKRVLEMMGPDDTIDYTRSGSTQLDYEVELAVIIGKRGRDIPADEAEDYIFGYTILNDLSARDMQARHLQWFKGKSLDGFTPVGPCVVHKSELPLPLSLDLKSYVNGELRQDGNTSDFIFDIPKVIADLSTGMTLEPGDIIATGTPKGVGMGFSPPKYLKAGDEVMCEVEGIGSLRNVIK</sequence>
<dbReference type="Gene3D" id="3.90.850.10">
    <property type="entry name" value="Fumarylacetoacetase-like, C-terminal domain"/>
    <property type="match status" value="1"/>
</dbReference>
<dbReference type="GO" id="GO:0019752">
    <property type="term" value="P:carboxylic acid metabolic process"/>
    <property type="evidence" value="ECO:0007669"/>
    <property type="project" value="UniProtKB-ARBA"/>
</dbReference>
<dbReference type="OrthoDB" id="9805307at2"/>
<dbReference type="PANTHER" id="PTHR42796">
    <property type="entry name" value="FUMARYLACETOACETATE HYDROLASE DOMAIN-CONTAINING PROTEIN 2A-RELATED"/>
    <property type="match status" value="1"/>
</dbReference>
<comment type="similarity">
    <text evidence="1">Belongs to the FAH family.</text>
</comment>
<proteinExistence type="inferred from homology"/>
<name>A0A1G5RR33_9FIRM</name>
<evidence type="ECO:0000313" key="4">
    <source>
        <dbReference type="EMBL" id="SCZ76545.1"/>
    </source>
</evidence>
<evidence type="ECO:0000313" key="5">
    <source>
        <dbReference type="Proteomes" id="UP000199208"/>
    </source>
</evidence>
<organism evidence="4 5">
    <name type="scientific">Acidaminobacter hydrogenoformans DSM 2784</name>
    <dbReference type="NCBI Taxonomy" id="1120920"/>
    <lineage>
        <taxon>Bacteria</taxon>
        <taxon>Bacillati</taxon>
        <taxon>Bacillota</taxon>
        <taxon>Clostridia</taxon>
        <taxon>Peptostreptococcales</taxon>
        <taxon>Acidaminobacteraceae</taxon>
        <taxon>Acidaminobacter</taxon>
    </lineage>
</organism>
<keyword evidence="2" id="KW-0479">Metal-binding</keyword>
<gene>
    <name evidence="4" type="ORF">SAMN03080599_00294</name>
</gene>
<evidence type="ECO:0000256" key="2">
    <source>
        <dbReference type="ARBA" id="ARBA00022723"/>
    </source>
</evidence>
<keyword evidence="5" id="KW-1185">Reference proteome</keyword>
<protein>
    <submittedName>
        <fullName evidence="4">2-keto-4-pentenoate hydratase/2-oxohepta-3-ene-1,7-dioic acid hydratase (Catechol pathway)</fullName>
    </submittedName>
</protein>
<dbReference type="InterPro" id="IPR051121">
    <property type="entry name" value="FAH"/>
</dbReference>
<dbReference type="GO" id="GO:0046872">
    <property type="term" value="F:metal ion binding"/>
    <property type="evidence" value="ECO:0007669"/>
    <property type="project" value="UniProtKB-KW"/>
</dbReference>
<dbReference type="PANTHER" id="PTHR42796:SF4">
    <property type="entry name" value="FUMARYLACETOACETATE HYDROLASE DOMAIN-CONTAINING PROTEIN 2A"/>
    <property type="match status" value="1"/>
</dbReference>
<accession>A0A1G5RR33</accession>
<dbReference type="SUPFAM" id="SSF56529">
    <property type="entry name" value="FAH"/>
    <property type="match status" value="1"/>
</dbReference>
<reference evidence="4 5" key="1">
    <citation type="submission" date="2016-10" db="EMBL/GenBank/DDBJ databases">
        <authorList>
            <person name="de Groot N.N."/>
        </authorList>
    </citation>
    <scope>NUCLEOTIDE SEQUENCE [LARGE SCALE GENOMIC DNA]</scope>
    <source>
        <strain evidence="4 5">DSM 2784</strain>
    </source>
</reference>
<dbReference type="FunFam" id="3.90.850.10:FF:000002">
    <property type="entry name" value="2-hydroxyhepta-2,4-diene-1,7-dioate isomerase"/>
    <property type="match status" value="1"/>
</dbReference>
<evidence type="ECO:0000256" key="1">
    <source>
        <dbReference type="ARBA" id="ARBA00010211"/>
    </source>
</evidence>
<dbReference type="RefSeq" id="WP_092589102.1">
    <property type="nucleotide sequence ID" value="NZ_FMWL01000001.1"/>
</dbReference>
<dbReference type="Pfam" id="PF01557">
    <property type="entry name" value="FAA_hydrolase"/>
    <property type="match status" value="1"/>
</dbReference>
<dbReference type="GO" id="GO:0016853">
    <property type="term" value="F:isomerase activity"/>
    <property type="evidence" value="ECO:0007669"/>
    <property type="project" value="UniProtKB-ARBA"/>
</dbReference>
<dbReference type="Proteomes" id="UP000199208">
    <property type="component" value="Unassembled WGS sequence"/>
</dbReference>
<dbReference type="EMBL" id="FMWL01000001">
    <property type="protein sequence ID" value="SCZ76545.1"/>
    <property type="molecule type" value="Genomic_DNA"/>
</dbReference>
<evidence type="ECO:0000259" key="3">
    <source>
        <dbReference type="Pfam" id="PF01557"/>
    </source>
</evidence>
<dbReference type="STRING" id="1120920.SAMN03080599_00294"/>
<feature type="domain" description="Fumarylacetoacetase-like C-terminal" evidence="3">
    <location>
        <begin position="87"/>
        <end position="297"/>
    </location>
</feature>
<dbReference type="InterPro" id="IPR036663">
    <property type="entry name" value="Fumarylacetoacetase_C_sf"/>
</dbReference>